<reference evidence="1" key="1">
    <citation type="submission" date="2021-02" db="EMBL/GenBank/DDBJ databases">
        <authorList>
            <person name="Vanwijnsberghe S."/>
        </authorList>
    </citation>
    <scope>NUCLEOTIDE SEQUENCE</scope>
    <source>
        <strain evidence="1">R-70211</strain>
    </source>
</reference>
<protein>
    <submittedName>
        <fullName evidence="1">Uncharacterized protein</fullName>
    </submittedName>
</protein>
<proteinExistence type="predicted"/>
<gene>
    <name evidence="1" type="ORF">R70211_03339</name>
</gene>
<accession>A0A9N8MT63</accession>
<sequence length="226" mass="25179">MESIYTIVRHALTGYHPSELQALGEDKEELISQFLYLKVFRLETAQTAVQNFPLHSAPSTSHAVCAYFRRYLIDCLRSASHQRNVSLDEDDVMLEIDRQTAFHPDPIGSVLLQYGLHEAEVRESASRFIAALDDADRMLLAGSLGWLSNEKGGLSQVAARYGIASYHYRARKLGVTLKKGSIPADFARTEIGQWIEQRLGIDITPGNRIAILLVLGILSAQSHAQE</sequence>
<dbReference type="RefSeq" id="WP_236061112.1">
    <property type="nucleotide sequence ID" value="NZ_CAJNAS010000008.1"/>
</dbReference>
<dbReference type="Proteomes" id="UP000675121">
    <property type="component" value="Unassembled WGS sequence"/>
</dbReference>
<keyword evidence="2" id="KW-1185">Reference proteome</keyword>
<dbReference type="EMBL" id="CAJNAS010000008">
    <property type="protein sequence ID" value="CAE6901720.1"/>
    <property type="molecule type" value="Genomic_DNA"/>
</dbReference>
<evidence type="ECO:0000313" key="2">
    <source>
        <dbReference type="Proteomes" id="UP000675121"/>
    </source>
</evidence>
<name>A0A9N8MT63_9BURK</name>
<organism evidence="1 2">
    <name type="scientific">Paraburkholderia domus</name>
    <dbReference type="NCBI Taxonomy" id="2793075"/>
    <lineage>
        <taxon>Bacteria</taxon>
        <taxon>Pseudomonadati</taxon>
        <taxon>Pseudomonadota</taxon>
        <taxon>Betaproteobacteria</taxon>
        <taxon>Burkholderiales</taxon>
        <taxon>Burkholderiaceae</taxon>
        <taxon>Paraburkholderia</taxon>
    </lineage>
</organism>
<comment type="caution">
    <text evidence="1">The sequence shown here is derived from an EMBL/GenBank/DDBJ whole genome shotgun (WGS) entry which is preliminary data.</text>
</comment>
<evidence type="ECO:0000313" key="1">
    <source>
        <dbReference type="EMBL" id="CAE6901720.1"/>
    </source>
</evidence>
<dbReference type="AlphaFoldDB" id="A0A9N8MT63"/>